<gene>
    <name evidence="5" type="ORF">ACFOES_01940</name>
</gene>
<dbReference type="Pfam" id="PF01420">
    <property type="entry name" value="Methylase_S"/>
    <property type="match status" value="2"/>
</dbReference>
<dbReference type="Proteomes" id="UP001595443">
    <property type="component" value="Unassembled WGS sequence"/>
</dbReference>
<feature type="domain" description="Type I restriction modification DNA specificity" evidence="4">
    <location>
        <begin position="3"/>
        <end position="155"/>
    </location>
</feature>
<keyword evidence="5" id="KW-0378">Hydrolase</keyword>
<evidence type="ECO:0000256" key="3">
    <source>
        <dbReference type="ARBA" id="ARBA00023125"/>
    </source>
</evidence>
<dbReference type="Gene3D" id="3.90.220.20">
    <property type="entry name" value="DNA methylase specificity domains"/>
    <property type="match status" value="2"/>
</dbReference>
<keyword evidence="2" id="KW-0680">Restriction system</keyword>
<evidence type="ECO:0000313" key="6">
    <source>
        <dbReference type="Proteomes" id="UP001595443"/>
    </source>
</evidence>
<dbReference type="SUPFAM" id="SSF116734">
    <property type="entry name" value="DNA methylase specificity domain"/>
    <property type="match status" value="2"/>
</dbReference>
<organism evidence="5 6">
    <name type="scientific">Acidimangrovimonas pyrenivorans</name>
    <dbReference type="NCBI Taxonomy" id="2030798"/>
    <lineage>
        <taxon>Bacteria</taxon>
        <taxon>Pseudomonadati</taxon>
        <taxon>Pseudomonadota</taxon>
        <taxon>Alphaproteobacteria</taxon>
        <taxon>Rhodobacterales</taxon>
        <taxon>Paracoccaceae</taxon>
        <taxon>Acidimangrovimonas</taxon>
    </lineage>
</organism>
<keyword evidence="6" id="KW-1185">Reference proteome</keyword>
<dbReference type="CDD" id="cd17267">
    <property type="entry name" value="RMtype1_S_EcoAO83I-TRD1-CR1_like"/>
    <property type="match status" value="1"/>
</dbReference>
<dbReference type="InterPro" id="IPR000055">
    <property type="entry name" value="Restrct_endonuc_typeI_TRD"/>
</dbReference>
<dbReference type="EMBL" id="JBHRSK010000002">
    <property type="protein sequence ID" value="MFC2966843.1"/>
    <property type="molecule type" value="Genomic_DNA"/>
</dbReference>
<dbReference type="PANTHER" id="PTHR30408">
    <property type="entry name" value="TYPE-1 RESTRICTION ENZYME ECOKI SPECIFICITY PROTEIN"/>
    <property type="match status" value="1"/>
</dbReference>
<evidence type="ECO:0000256" key="2">
    <source>
        <dbReference type="ARBA" id="ARBA00022747"/>
    </source>
</evidence>
<reference evidence="6" key="1">
    <citation type="journal article" date="2019" name="Int. J. Syst. Evol. Microbiol.">
        <title>The Global Catalogue of Microorganisms (GCM) 10K type strain sequencing project: providing services to taxonomists for standard genome sequencing and annotation.</title>
        <authorList>
            <consortium name="The Broad Institute Genomics Platform"/>
            <consortium name="The Broad Institute Genome Sequencing Center for Infectious Disease"/>
            <person name="Wu L."/>
            <person name="Ma J."/>
        </authorList>
    </citation>
    <scope>NUCLEOTIDE SEQUENCE [LARGE SCALE GENOMIC DNA]</scope>
    <source>
        <strain evidence="6">KCTC 62192</strain>
    </source>
</reference>
<sequence>MSWEVCTLGDVVTLKRGHDLPKAKRVHGPVPVVSSSGITGHHNEAKAEPPGVVTGRYGTIGEVFFVTEPYWPLNTALYAIDFHGNDPRFVAYFLRDKLRNYQSDKAAVPGVDRNVLHKLPARCPDLQQQQKIVALLSAYDDLIANNNRRIELLEQSVRLLFREWFVYLRFPGHEHADIVGGVPKDWKSQPVQTVCERYSDGDWLETKDQGGDDYRILQISNIGQNEFIETGNQRFITEDTFKRLRCTEVVPGDIIVSRMPAPIGRGWMVTDQPFRMVTAVDVTIVRPGACVDAMYLLYHINSQQNLSRCEGHATGATRPRISRKNMGKLPIMIPPWELQNAFSEFAEPIHKKRARLFEQNRRLIEARDHLLPRLMDGRLEV</sequence>
<dbReference type="InterPro" id="IPR052021">
    <property type="entry name" value="Type-I_RS_S_subunit"/>
</dbReference>
<proteinExistence type="inferred from homology"/>
<keyword evidence="5" id="KW-0255">Endonuclease</keyword>
<evidence type="ECO:0000256" key="1">
    <source>
        <dbReference type="ARBA" id="ARBA00010923"/>
    </source>
</evidence>
<keyword evidence="5" id="KW-0540">Nuclease</keyword>
<dbReference type="RefSeq" id="WP_377831468.1">
    <property type="nucleotide sequence ID" value="NZ_JBHRSK010000002.1"/>
</dbReference>
<name>A0ABV7AD14_9RHOB</name>
<comment type="caution">
    <text evidence="5">The sequence shown here is derived from an EMBL/GenBank/DDBJ whole genome shotgun (WGS) entry which is preliminary data.</text>
</comment>
<dbReference type="InterPro" id="IPR044946">
    <property type="entry name" value="Restrct_endonuc_typeI_TRD_sf"/>
</dbReference>
<feature type="domain" description="Type I restriction modification DNA specificity" evidence="4">
    <location>
        <begin position="183"/>
        <end position="351"/>
    </location>
</feature>
<evidence type="ECO:0000313" key="5">
    <source>
        <dbReference type="EMBL" id="MFC2966843.1"/>
    </source>
</evidence>
<accession>A0ABV7AD14</accession>
<dbReference type="EC" id="3.1.21.-" evidence="5"/>
<dbReference type="GO" id="GO:0004519">
    <property type="term" value="F:endonuclease activity"/>
    <property type="evidence" value="ECO:0007669"/>
    <property type="project" value="UniProtKB-KW"/>
</dbReference>
<keyword evidence="3" id="KW-0238">DNA-binding</keyword>
<dbReference type="GO" id="GO:0016787">
    <property type="term" value="F:hydrolase activity"/>
    <property type="evidence" value="ECO:0007669"/>
    <property type="project" value="UniProtKB-KW"/>
</dbReference>
<dbReference type="PANTHER" id="PTHR30408:SF13">
    <property type="entry name" value="TYPE I RESTRICTION ENZYME HINDI SPECIFICITY SUBUNIT"/>
    <property type="match status" value="1"/>
</dbReference>
<evidence type="ECO:0000259" key="4">
    <source>
        <dbReference type="Pfam" id="PF01420"/>
    </source>
</evidence>
<protein>
    <submittedName>
        <fullName evidence="5">Restriction endonuclease subunit S</fullName>
        <ecNumber evidence="5">3.1.21.-</ecNumber>
    </submittedName>
</protein>
<comment type="similarity">
    <text evidence="1">Belongs to the type-I restriction system S methylase family.</text>
</comment>